<dbReference type="CDD" id="cd11883">
    <property type="entry name" value="SH3_Sdc25"/>
    <property type="match status" value="1"/>
</dbReference>
<dbReference type="CDD" id="cd06224">
    <property type="entry name" value="REM"/>
    <property type="match status" value="1"/>
</dbReference>
<dbReference type="GO" id="GO:0005085">
    <property type="term" value="F:guanyl-nucleotide exchange factor activity"/>
    <property type="evidence" value="ECO:0007669"/>
    <property type="project" value="UniProtKB-KW"/>
</dbReference>
<dbReference type="FunFam" id="2.30.30.40:FF:000072">
    <property type="entry name" value="Unconventional Myosin IB"/>
    <property type="match status" value="1"/>
</dbReference>
<proteinExistence type="predicted"/>
<dbReference type="CDD" id="cd00201">
    <property type="entry name" value="WW"/>
    <property type="match status" value="1"/>
</dbReference>
<dbReference type="InterPro" id="IPR036964">
    <property type="entry name" value="RASGEF_cat_dom_sf"/>
</dbReference>
<keyword evidence="2 3" id="KW-0344">Guanine-nucleotide releasing factor</keyword>
<dbReference type="PROSITE" id="PS50212">
    <property type="entry name" value="RASGEF_NTER"/>
    <property type="match status" value="1"/>
</dbReference>
<accession>A0AAD4GFG4</accession>
<dbReference type="Gene3D" id="2.30.30.40">
    <property type="entry name" value="SH3 Domains"/>
    <property type="match status" value="1"/>
</dbReference>
<comment type="caution">
    <text evidence="10">The sequence shown here is derived from an EMBL/GenBank/DDBJ whole genome shotgun (WGS) entry which is preliminary data.</text>
</comment>
<feature type="domain" description="N-terminal Ras-GEF" evidence="9">
    <location>
        <begin position="922"/>
        <end position="1052"/>
    </location>
</feature>
<dbReference type="GO" id="GO:0007265">
    <property type="term" value="P:Ras protein signal transduction"/>
    <property type="evidence" value="ECO:0007669"/>
    <property type="project" value="TreeGrafter"/>
</dbReference>
<dbReference type="Gene3D" id="1.10.840.10">
    <property type="entry name" value="Ras guanine-nucleotide exchange factors catalytic domain"/>
    <property type="match status" value="1"/>
</dbReference>
<evidence type="ECO:0000256" key="4">
    <source>
        <dbReference type="PROSITE-ProRule" id="PRU00192"/>
    </source>
</evidence>
<dbReference type="CDD" id="cd00155">
    <property type="entry name" value="RasGEF"/>
    <property type="match status" value="1"/>
</dbReference>
<name>A0AAD4GFG4_BOLED</name>
<evidence type="ECO:0000256" key="5">
    <source>
        <dbReference type="SAM" id="MobiDB-lite"/>
    </source>
</evidence>
<evidence type="ECO:0000256" key="1">
    <source>
        <dbReference type="ARBA" id="ARBA00022443"/>
    </source>
</evidence>
<dbReference type="Pfam" id="PF00018">
    <property type="entry name" value="SH3_1"/>
    <property type="match status" value="1"/>
</dbReference>
<dbReference type="Gene3D" id="2.20.70.10">
    <property type="match status" value="1"/>
</dbReference>
<dbReference type="InterPro" id="IPR036028">
    <property type="entry name" value="SH3-like_dom_sf"/>
</dbReference>
<dbReference type="Gene3D" id="1.20.870.10">
    <property type="entry name" value="Son of sevenless (SoS) protein Chain: S domain 1"/>
    <property type="match status" value="1"/>
</dbReference>
<evidence type="ECO:0000259" key="6">
    <source>
        <dbReference type="PROSITE" id="PS50002"/>
    </source>
</evidence>
<dbReference type="PROSITE" id="PS50009">
    <property type="entry name" value="RASGEF_CAT"/>
    <property type="match status" value="1"/>
</dbReference>
<reference evidence="10" key="2">
    <citation type="journal article" date="2020" name="Nat. Commun.">
        <title>Large-scale genome sequencing of mycorrhizal fungi provides insights into the early evolution of symbiotic traits.</title>
        <authorList>
            <person name="Miyauchi S."/>
            <person name="Kiss E."/>
            <person name="Kuo A."/>
            <person name="Drula E."/>
            <person name="Kohler A."/>
            <person name="Sanchez-Garcia M."/>
            <person name="Morin E."/>
            <person name="Andreopoulos B."/>
            <person name="Barry K.W."/>
            <person name="Bonito G."/>
            <person name="Buee M."/>
            <person name="Carver A."/>
            <person name="Chen C."/>
            <person name="Cichocki N."/>
            <person name="Clum A."/>
            <person name="Culley D."/>
            <person name="Crous P.W."/>
            <person name="Fauchery L."/>
            <person name="Girlanda M."/>
            <person name="Hayes R.D."/>
            <person name="Keri Z."/>
            <person name="LaButti K."/>
            <person name="Lipzen A."/>
            <person name="Lombard V."/>
            <person name="Magnuson J."/>
            <person name="Maillard F."/>
            <person name="Murat C."/>
            <person name="Nolan M."/>
            <person name="Ohm R.A."/>
            <person name="Pangilinan J."/>
            <person name="Pereira M.F."/>
            <person name="Perotto S."/>
            <person name="Peter M."/>
            <person name="Pfister S."/>
            <person name="Riley R."/>
            <person name="Sitrit Y."/>
            <person name="Stielow J.B."/>
            <person name="Szollosi G."/>
            <person name="Zifcakova L."/>
            <person name="Stursova M."/>
            <person name="Spatafora J.W."/>
            <person name="Tedersoo L."/>
            <person name="Vaario L.M."/>
            <person name="Yamada A."/>
            <person name="Yan M."/>
            <person name="Wang P."/>
            <person name="Xu J."/>
            <person name="Bruns T."/>
            <person name="Baldrian P."/>
            <person name="Vilgalys R."/>
            <person name="Dunand C."/>
            <person name="Henrissat B."/>
            <person name="Grigoriev I.V."/>
            <person name="Hibbett D."/>
            <person name="Nagy L.G."/>
            <person name="Martin F.M."/>
        </authorList>
    </citation>
    <scope>NUCLEOTIDE SEQUENCE</scope>
    <source>
        <strain evidence="10">BED1</strain>
    </source>
</reference>
<dbReference type="PROSITE" id="PS50020">
    <property type="entry name" value="WW_DOMAIN_2"/>
    <property type="match status" value="1"/>
</dbReference>
<feature type="compositionally biased region" description="Polar residues" evidence="5">
    <location>
        <begin position="343"/>
        <end position="352"/>
    </location>
</feature>
<dbReference type="InterPro" id="IPR008937">
    <property type="entry name" value="Ras-like_GEF"/>
</dbReference>
<dbReference type="SMART" id="SM00326">
    <property type="entry name" value="SH3"/>
    <property type="match status" value="1"/>
</dbReference>
<dbReference type="SMART" id="SM00147">
    <property type="entry name" value="RasGEF"/>
    <property type="match status" value="1"/>
</dbReference>
<dbReference type="InterPro" id="IPR001452">
    <property type="entry name" value="SH3_domain"/>
</dbReference>
<dbReference type="SMART" id="SM00229">
    <property type="entry name" value="RasGEFN"/>
    <property type="match status" value="1"/>
</dbReference>
<dbReference type="InterPro" id="IPR000651">
    <property type="entry name" value="Ras-like_Gua-exchang_fac_N"/>
</dbReference>
<dbReference type="Pfam" id="PF00618">
    <property type="entry name" value="RasGEF_N"/>
    <property type="match status" value="1"/>
</dbReference>
<evidence type="ECO:0000313" key="10">
    <source>
        <dbReference type="EMBL" id="KAF8440894.1"/>
    </source>
</evidence>
<feature type="compositionally biased region" description="Polar residues" evidence="5">
    <location>
        <begin position="819"/>
        <end position="830"/>
    </location>
</feature>
<dbReference type="Pfam" id="PF00617">
    <property type="entry name" value="RasGEF"/>
    <property type="match status" value="1"/>
</dbReference>
<dbReference type="InterPro" id="IPR001895">
    <property type="entry name" value="RASGEF_cat_dom"/>
</dbReference>
<dbReference type="InterPro" id="IPR001202">
    <property type="entry name" value="WW_dom"/>
</dbReference>
<reference evidence="10" key="1">
    <citation type="submission" date="2019-10" db="EMBL/GenBank/DDBJ databases">
        <authorList>
            <consortium name="DOE Joint Genome Institute"/>
            <person name="Kuo A."/>
            <person name="Miyauchi S."/>
            <person name="Kiss E."/>
            <person name="Drula E."/>
            <person name="Kohler A."/>
            <person name="Sanchez-Garcia M."/>
            <person name="Andreopoulos B."/>
            <person name="Barry K.W."/>
            <person name="Bonito G."/>
            <person name="Buee M."/>
            <person name="Carver A."/>
            <person name="Chen C."/>
            <person name="Cichocki N."/>
            <person name="Clum A."/>
            <person name="Culley D."/>
            <person name="Crous P.W."/>
            <person name="Fauchery L."/>
            <person name="Girlanda M."/>
            <person name="Hayes R."/>
            <person name="Keri Z."/>
            <person name="LaButti K."/>
            <person name="Lipzen A."/>
            <person name="Lombard V."/>
            <person name="Magnuson J."/>
            <person name="Maillard F."/>
            <person name="Morin E."/>
            <person name="Murat C."/>
            <person name="Nolan M."/>
            <person name="Ohm R."/>
            <person name="Pangilinan J."/>
            <person name="Pereira M."/>
            <person name="Perotto S."/>
            <person name="Peter M."/>
            <person name="Riley R."/>
            <person name="Sitrit Y."/>
            <person name="Stielow B."/>
            <person name="Szollosi G."/>
            <person name="Zifcakova L."/>
            <person name="Stursova M."/>
            <person name="Spatafora J.W."/>
            <person name="Tedersoo L."/>
            <person name="Vaario L.-M."/>
            <person name="Yamada A."/>
            <person name="Yan M."/>
            <person name="Wang P."/>
            <person name="Xu J."/>
            <person name="Bruns T."/>
            <person name="Baldrian P."/>
            <person name="Vilgalys R."/>
            <person name="Henrissat B."/>
            <person name="Grigoriev I.V."/>
            <person name="Hibbett D."/>
            <person name="Nagy L.G."/>
            <person name="Martin F.M."/>
        </authorList>
    </citation>
    <scope>NUCLEOTIDE SEQUENCE</scope>
    <source>
        <strain evidence="10">BED1</strain>
    </source>
</reference>
<evidence type="ECO:0000259" key="8">
    <source>
        <dbReference type="PROSITE" id="PS50020"/>
    </source>
</evidence>
<feature type="region of interest" description="Disordered" evidence="5">
    <location>
        <begin position="271"/>
        <end position="356"/>
    </location>
</feature>
<feature type="domain" description="WW" evidence="8">
    <location>
        <begin position="236"/>
        <end position="270"/>
    </location>
</feature>
<evidence type="ECO:0000256" key="3">
    <source>
        <dbReference type="PROSITE-ProRule" id="PRU00168"/>
    </source>
</evidence>
<dbReference type="SUPFAM" id="SSF50044">
    <property type="entry name" value="SH3-domain"/>
    <property type="match status" value="1"/>
</dbReference>
<dbReference type="PRINTS" id="PR00452">
    <property type="entry name" value="SH3DOMAIN"/>
</dbReference>
<feature type="region of interest" description="Disordered" evidence="5">
    <location>
        <begin position="819"/>
        <end position="851"/>
    </location>
</feature>
<dbReference type="SUPFAM" id="SSF48366">
    <property type="entry name" value="Ras GEF"/>
    <property type="match status" value="1"/>
</dbReference>
<gene>
    <name evidence="10" type="ORF">L210DRAFT_3400371</name>
</gene>
<keyword evidence="11" id="KW-1185">Reference proteome</keyword>
<organism evidence="10 11">
    <name type="scientific">Boletus edulis BED1</name>
    <dbReference type="NCBI Taxonomy" id="1328754"/>
    <lineage>
        <taxon>Eukaryota</taxon>
        <taxon>Fungi</taxon>
        <taxon>Dikarya</taxon>
        <taxon>Basidiomycota</taxon>
        <taxon>Agaricomycotina</taxon>
        <taxon>Agaricomycetes</taxon>
        <taxon>Agaricomycetidae</taxon>
        <taxon>Boletales</taxon>
        <taxon>Boletineae</taxon>
        <taxon>Boletaceae</taxon>
        <taxon>Boletoideae</taxon>
        <taxon>Boletus</taxon>
    </lineage>
</organism>
<keyword evidence="1 4" id="KW-0728">SH3 domain</keyword>
<evidence type="ECO:0000259" key="9">
    <source>
        <dbReference type="PROSITE" id="PS50212"/>
    </source>
</evidence>
<dbReference type="EMBL" id="WHUW01000011">
    <property type="protein sequence ID" value="KAF8440894.1"/>
    <property type="molecule type" value="Genomic_DNA"/>
</dbReference>
<evidence type="ECO:0000256" key="2">
    <source>
        <dbReference type="ARBA" id="ARBA00022658"/>
    </source>
</evidence>
<sequence>MTTLGVAYGDLTYQDGVSPEEVPEEQYITTFFCRALYDYQTNDASSLSFRKNDVIEVLTQLESGWWDGLLGDERGWFPSNYVTTISEEEAELALSHYEQQALQHSQLQQVRETPQDSQERTGHLQGEIVQDHYASEAEWGQAELVGSSTGFLELGNAISGGKTMSNDFWMPQIYYINTQTGQHSRDLPLDIDDTPDGDLAGLTASQPSARTGTGAGLGFGALAETTLAGFGVPKRSRTPEPWIRRLADDGMSYFYLNKLTGQVSWTLPETEVSAKKGRARALTNSSTTSSEFFSQDEPDQITRSRSNSTAWQDRGMRERHQSPPEHISDSDDSAVYSSDPDISPSTSRSSHNGLRDELAPAVQRNPALELTAAERIAQSLQQSLAPSPPEFVSDLSHIARDAIAAVVKKNHSITGAGRRSEHARALDNLIRLVVVAVRNLLYISAPPSGHIPSQVVPRDARDRRETTAAQTLLKPAQRKVTATLSKLVLSARAMEYDSGPAAQETTSRIESDAEELDRAIVAFVVEVQRYHSEQHQTAVGAKRVQGCFSVIHVGLGLVGASYGGTWKGFGWVPMDDLDEFPQIVLSTDAFSEFKTHMVSLQAKFGSLHTALRNRVDNSQQRVWTVSRDVLTGLLTLLLFVSNLHIARHVDIDGFYAESAPEENSPLYTQTVDRARLLCRTLESATQALYDDASIMLLTTQHIRQPSNTVGSQVKDDLYDYLDAISASIKSNLQFLLQTLDALLSVGHDQADIAEGDYRGAIEWRVSRLSIMDSHYDVRPMSVLDPADPESEDIVDIEVAFGAPGSKKGTVQPDRVPTFRSQSQMSDNTITLEDRSKPDSTRSASSSDYTLSVHTLVPSERQREDAASLNDDECGIATVSRTTTTNAQKIKKIFGDDAPEHIISTKPWYLRPDYTKNDMVIDVDGSVRAGTVPALVERLTSHETGDPTFIKTFLMTYKSFTTLDELFELLVRRFCIQPPNNLTPTESEEWKKLKQHIIQMRVLNAFKAMVADDDFLEKEDMYILDRMKEFLLQDTVSKIAISKQLVILIDRARAGEFKKTFTPNLVSPPTSIVPKANKRVKLLDVDPLELARQLTILESQLYQKIRPMECLSRSREQKTDYNDNIARVIQTSNRIANWVADTVLVHEDSRKRATILKQFISVADRCRSLHNYSSMVAIVSGLNSPPIRRLKRSWEQVSSRHMSQLNACEMTIDSGKNFTNYRSTLAKVAPPCVPFIGVFLTTLTFIQDGSKDTLPGNLVNFRKRQKASEVIQDIQRWQTLPHHFHPLSAVQMYIEESLGKFSDQVDVGDKFWNLSLEREPREREDEKMARLLQESGFL</sequence>
<feature type="compositionally biased region" description="Polar residues" evidence="5">
    <location>
        <begin position="840"/>
        <end position="851"/>
    </location>
</feature>
<protein>
    <submittedName>
        <fullName evidence="10">Ras guanine nucleotide exchange factor domain-containing protein</fullName>
    </submittedName>
</protein>
<dbReference type="GO" id="GO:0005886">
    <property type="term" value="C:plasma membrane"/>
    <property type="evidence" value="ECO:0007669"/>
    <property type="project" value="TreeGrafter"/>
</dbReference>
<dbReference type="PANTHER" id="PTHR23113">
    <property type="entry name" value="GUANINE NUCLEOTIDE EXCHANGE FACTOR"/>
    <property type="match status" value="1"/>
</dbReference>
<feature type="compositionally biased region" description="Basic and acidic residues" evidence="5">
    <location>
        <begin position="314"/>
        <end position="329"/>
    </location>
</feature>
<dbReference type="Proteomes" id="UP001194468">
    <property type="component" value="Unassembled WGS sequence"/>
</dbReference>
<feature type="domain" description="SH3" evidence="6">
    <location>
        <begin position="28"/>
        <end position="87"/>
    </location>
</feature>
<evidence type="ECO:0000259" key="7">
    <source>
        <dbReference type="PROSITE" id="PS50009"/>
    </source>
</evidence>
<dbReference type="PANTHER" id="PTHR23113:SF368">
    <property type="entry name" value="CELL DIVISION CONTROL PROTEIN 25"/>
    <property type="match status" value="1"/>
</dbReference>
<dbReference type="InterPro" id="IPR023578">
    <property type="entry name" value="Ras_GEF_dom_sf"/>
</dbReference>
<dbReference type="PROSITE" id="PS50002">
    <property type="entry name" value="SH3"/>
    <property type="match status" value="1"/>
</dbReference>
<evidence type="ECO:0000313" key="11">
    <source>
        <dbReference type="Proteomes" id="UP001194468"/>
    </source>
</evidence>
<feature type="compositionally biased region" description="Polar residues" evidence="5">
    <location>
        <begin position="301"/>
        <end position="311"/>
    </location>
</feature>
<feature type="domain" description="Ras-GEF" evidence="7">
    <location>
        <begin position="1085"/>
        <end position="1320"/>
    </location>
</feature>